<dbReference type="OrthoDB" id="2746at2759"/>
<dbReference type="PANTHER" id="PTHR12377:SF2">
    <property type="entry name" value="CYTOSOLIC IRON-SULFUR ASSEMBLY COMPONENT 2A"/>
    <property type="match status" value="1"/>
</dbReference>
<evidence type="ECO:0000256" key="2">
    <source>
        <dbReference type="ARBA" id="ARBA00022829"/>
    </source>
</evidence>
<comment type="caution">
    <text evidence="3">The sequence shown here is derived from an EMBL/GenBank/DDBJ whole genome shotgun (WGS) entry which is preliminary data.</text>
</comment>
<name>A0A9X6RKQ5_HYPEX</name>
<dbReference type="GO" id="GO:0051604">
    <property type="term" value="P:protein maturation"/>
    <property type="evidence" value="ECO:0007669"/>
    <property type="project" value="InterPro"/>
</dbReference>
<gene>
    <name evidence="3" type="ORF">BV898_15724</name>
</gene>
<dbReference type="Gene3D" id="3.30.300.130">
    <property type="entry name" value="Fe-S cluster assembly (FSCA)"/>
    <property type="match status" value="1"/>
</dbReference>
<dbReference type="FunFam" id="3.30.300.130:FF:000004">
    <property type="entry name" value="cytosolic iron-sulfur assembly component 2A"/>
    <property type="match status" value="1"/>
</dbReference>
<evidence type="ECO:0000313" key="4">
    <source>
        <dbReference type="Proteomes" id="UP000192578"/>
    </source>
</evidence>
<dbReference type="InterPro" id="IPR034904">
    <property type="entry name" value="FSCA_dom_sf"/>
</dbReference>
<accession>A0A9X6RKQ5</accession>
<keyword evidence="2" id="KW-0159">Chromosome partition</keyword>
<protein>
    <submittedName>
        <fullName evidence="3">MIP18 family protein</fullName>
    </submittedName>
</protein>
<proteinExistence type="inferred from homology"/>
<dbReference type="InterPro" id="IPR039796">
    <property type="entry name" value="MIP18"/>
</dbReference>
<dbReference type="AlphaFoldDB" id="A0A9X6RKQ5"/>
<organism evidence="3 4">
    <name type="scientific">Hypsibius exemplaris</name>
    <name type="common">Freshwater tardigrade</name>
    <dbReference type="NCBI Taxonomy" id="2072580"/>
    <lineage>
        <taxon>Eukaryota</taxon>
        <taxon>Metazoa</taxon>
        <taxon>Ecdysozoa</taxon>
        <taxon>Tardigrada</taxon>
        <taxon>Eutardigrada</taxon>
        <taxon>Parachela</taxon>
        <taxon>Hypsibioidea</taxon>
        <taxon>Hypsibiidae</taxon>
        <taxon>Hypsibius</taxon>
    </lineage>
</organism>
<sequence>MDRRGSEHLMNLRSDIFDIIRGIKDPEHAQSLEELKVVYLDGVHVESFQPTELLDKFPLPLRNSVSSDDRFLVSVEFSPTVPHCSLATLIGLCIRVKLEESYPGQLKLNVSIKEGTHTTATEISKQLNDKERVAAAMENPHMRTMVAECLAPS</sequence>
<dbReference type="Gene3D" id="6.10.250.1280">
    <property type="match status" value="1"/>
</dbReference>
<keyword evidence="4" id="KW-1185">Reference proteome</keyword>
<dbReference type="SUPFAM" id="SSF117916">
    <property type="entry name" value="Fe-S cluster assembly (FSCA) domain-like"/>
    <property type="match status" value="1"/>
</dbReference>
<dbReference type="PANTHER" id="PTHR12377">
    <property type="entry name" value="CYTOSOLIC IRON-SULFUR ASSEMBLY COMPONENT 2B-RELATED"/>
    <property type="match status" value="1"/>
</dbReference>
<reference evidence="4" key="1">
    <citation type="submission" date="2017-01" db="EMBL/GenBank/DDBJ databases">
        <title>Comparative genomics of anhydrobiosis in the tardigrade Hypsibius dujardini.</title>
        <authorList>
            <person name="Yoshida Y."/>
            <person name="Koutsovoulos G."/>
            <person name="Laetsch D."/>
            <person name="Stevens L."/>
            <person name="Kumar S."/>
            <person name="Horikawa D."/>
            <person name="Ishino K."/>
            <person name="Komine S."/>
            <person name="Tomita M."/>
            <person name="Blaxter M."/>
            <person name="Arakawa K."/>
        </authorList>
    </citation>
    <scope>NUCLEOTIDE SEQUENCE [LARGE SCALE GENOMIC DNA]</scope>
    <source>
        <strain evidence="4">Z151</strain>
    </source>
</reference>
<evidence type="ECO:0000313" key="3">
    <source>
        <dbReference type="EMBL" id="OWA51230.1"/>
    </source>
</evidence>
<dbReference type="GO" id="GO:0007059">
    <property type="term" value="P:chromosome segregation"/>
    <property type="evidence" value="ECO:0007669"/>
    <property type="project" value="UniProtKB-KW"/>
</dbReference>
<dbReference type="Proteomes" id="UP000192578">
    <property type="component" value="Unassembled WGS sequence"/>
</dbReference>
<comment type="similarity">
    <text evidence="1">Belongs to the MIP18 family.</text>
</comment>
<dbReference type="EMBL" id="MTYJ01000218">
    <property type="protein sequence ID" value="OWA51230.1"/>
    <property type="molecule type" value="Genomic_DNA"/>
</dbReference>
<evidence type="ECO:0000256" key="1">
    <source>
        <dbReference type="ARBA" id="ARBA00010381"/>
    </source>
</evidence>